<feature type="region of interest" description="Disordered" evidence="5">
    <location>
        <begin position="161"/>
        <end position="215"/>
    </location>
</feature>
<gene>
    <name evidence="7" type="ORF">BCR38DRAFT_411512</name>
</gene>
<dbReference type="STRING" id="1141098.A0A1Y2DQV0"/>
<evidence type="ECO:0000256" key="4">
    <source>
        <dbReference type="ARBA" id="ARBA00023136"/>
    </source>
</evidence>
<keyword evidence="8" id="KW-1185">Reference proteome</keyword>
<feature type="compositionally biased region" description="Low complexity" evidence="5">
    <location>
        <begin position="347"/>
        <end position="358"/>
    </location>
</feature>
<keyword evidence="4 6" id="KW-0472">Membrane</keyword>
<accession>A0A1Y2DQV0</accession>
<evidence type="ECO:0000256" key="6">
    <source>
        <dbReference type="SAM" id="Phobius"/>
    </source>
</evidence>
<dbReference type="GeneID" id="63774799"/>
<keyword evidence="3 6" id="KW-1133">Transmembrane helix</keyword>
<dbReference type="OrthoDB" id="4205486at2759"/>
<evidence type="ECO:0008006" key="9">
    <source>
        <dbReference type="Google" id="ProtNLM"/>
    </source>
</evidence>
<comment type="subcellular location">
    <subcellularLocation>
        <location evidence="1">Membrane</location>
        <topology evidence="1">Single-pass membrane protein</topology>
    </subcellularLocation>
</comment>
<evidence type="ECO:0000256" key="1">
    <source>
        <dbReference type="ARBA" id="ARBA00004167"/>
    </source>
</evidence>
<organism evidence="7 8">
    <name type="scientific">Pseudomassariella vexata</name>
    <dbReference type="NCBI Taxonomy" id="1141098"/>
    <lineage>
        <taxon>Eukaryota</taxon>
        <taxon>Fungi</taxon>
        <taxon>Dikarya</taxon>
        <taxon>Ascomycota</taxon>
        <taxon>Pezizomycotina</taxon>
        <taxon>Sordariomycetes</taxon>
        <taxon>Xylariomycetidae</taxon>
        <taxon>Amphisphaeriales</taxon>
        <taxon>Pseudomassariaceae</taxon>
        <taxon>Pseudomassariella</taxon>
    </lineage>
</organism>
<dbReference type="Pfam" id="PF14880">
    <property type="entry name" value="COX14"/>
    <property type="match status" value="1"/>
</dbReference>
<evidence type="ECO:0000256" key="3">
    <source>
        <dbReference type="ARBA" id="ARBA00022989"/>
    </source>
</evidence>
<comment type="caution">
    <text evidence="7">The sequence shown here is derived from an EMBL/GenBank/DDBJ whole genome shotgun (WGS) entry which is preliminary data.</text>
</comment>
<evidence type="ECO:0000256" key="5">
    <source>
        <dbReference type="SAM" id="MobiDB-lite"/>
    </source>
</evidence>
<evidence type="ECO:0000313" key="7">
    <source>
        <dbReference type="EMBL" id="ORY61658.1"/>
    </source>
</evidence>
<dbReference type="RefSeq" id="XP_040713735.1">
    <property type="nucleotide sequence ID" value="XM_040858587.1"/>
</dbReference>
<feature type="region of interest" description="Disordered" evidence="5">
    <location>
        <begin position="441"/>
        <end position="470"/>
    </location>
</feature>
<dbReference type="Proteomes" id="UP000193689">
    <property type="component" value="Unassembled WGS sequence"/>
</dbReference>
<feature type="compositionally biased region" description="Low complexity" evidence="5">
    <location>
        <begin position="175"/>
        <end position="199"/>
    </location>
</feature>
<evidence type="ECO:0000313" key="8">
    <source>
        <dbReference type="Proteomes" id="UP000193689"/>
    </source>
</evidence>
<protein>
    <recommendedName>
        <fullName evidence="9">Cytochrome oxidase c assembly-domain-containing protein</fullName>
    </recommendedName>
</protein>
<proteinExistence type="predicted"/>
<name>A0A1Y2DQV0_9PEZI</name>
<dbReference type="EMBL" id="MCFJ01000010">
    <property type="protein sequence ID" value="ORY61658.1"/>
    <property type="molecule type" value="Genomic_DNA"/>
</dbReference>
<dbReference type="InParanoid" id="A0A1Y2DQV0"/>
<dbReference type="GO" id="GO:0016020">
    <property type="term" value="C:membrane"/>
    <property type="evidence" value="ECO:0007669"/>
    <property type="project" value="UniProtKB-SubCell"/>
</dbReference>
<feature type="transmembrane region" description="Helical" evidence="6">
    <location>
        <begin position="257"/>
        <end position="278"/>
    </location>
</feature>
<keyword evidence="2 6" id="KW-0812">Transmembrane</keyword>
<feature type="region of interest" description="Disordered" evidence="5">
    <location>
        <begin position="341"/>
        <end position="382"/>
    </location>
</feature>
<reference evidence="7 8" key="1">
    <citation type="submission" date="2016-07" db="EMBL/GenBank/DDBJ databases">
        <title>Pervasive Adenine N6-methylation of Active Genes in Fungi.</title>
        <authorList>
            <consortium name="DOE Joint Genome Institute"/>
            <person name="Mondo S.J."/>
            <person name="Dannebaum R.O."/>
            <person name="Kuo R.C."/>
            <person name="Labutti K."/>
            <person name="Haridas S."/>
            <person name="Kuo A."/>
            <person name="Salamov A."/>
            <person name="Ahrendt S.R."/>
            <person name="Lipzen A."/>
            <person name="Sullivan W."/>
            <person name="Andreopoulos W.B."/>
            <person name="Clum A."/>
            <person name="Lindquist E."/>
            <person name="Daum C."/>
            <person name="Ramamoorthy G.K."/>
            <person name="Gryganskyi A."/>
            <person name="Culley D."/>
            <person name="Magnuson J.K."/>
            <person name="James T.Y."/>
            <person name="O'Malley M.A."/>
            <person name="Stajich J.E."/>
            <person name="Spatafora J.W."/>
            <person name="Visel A."/>
            <person name="Grigoriev I.V."/>
        </authorList>
    </citation>
    <scope>NUCLEOTIDE SEQUENCE [LARGE SCALE GENOMIC DNA]</scope>
    <source>
        <strain evidence="7 8">CBS 129021</strain>
    </source>
</reference>
<sequence>MHQQIQLDLLAAANIDQARLSPAISEYQEIEKENRPWARSCSSPQSLRLKRFNLDPAGYKRVSLRQRHGNNEENPIGRSTVTRCCNLEYFHTVSENGEQRRHGLIREAAPLRRTFANPIRLLLLYAIAPNFPRPPVPTRAMAVDGTPRSVADATRFTSNTLHAASKAGSFSPGGPASRTTKPKSSPSVKASATTASRPLPLRRPPPAGMGSKAVPETLEERVRRLRAAHLAARNHDVSRLDRVINTSRKYFDVAHRYTVMGLIGFSGLALMVTVYATVDMMIYNRKRRDEFFTLQKQLQADSLEAARLAYMSGTASPEQISLVEDATAKAKSSGVSMPALLGTPQSAAAPAGRAGPTAERTTRPGEAMTESSVNAADEEPQKKRGFKDWLFSGLKKEDSVAAALSFSDEEAAASGREDRAGVVQAVGQQKDALTDKAKAAFDAERDNQKRGGPLDQVGLDSSEPKKSRWW</sequence>
<evidence type="ECO:0000256" key="2">
    <source>
        <dbReference type="ARBA" id="ARBA00022692"/>
    </source>
</evidence>
<dbReference type="InterPro" id="IPR029208">
    <property type="entry name" value="COX14"/>
</dbReference>
<dbReference type="AlphaFoldDB" id="A0A1Y2DQV0"/>